<keyword evidence="2" id="KW-0645">Protease</keyword>
<evidence type="ECO:0000256" key="1">
    <source>
        <dbReference type="ARBA" id="ARBA00022645"/>
    </source>
</evidence>
<keyword evidence="1 6" id="KW-0121">Carboxypeptidase</keyword>
<protein>
    <submittedName>
        <fullName evidence="6">Carboxypeptidase C (Cathepsin A)</fullName>
    </submittedName>
</protein>
<keyword evidence="7" id="KW-1185">Reference proteome</keyword>
<dbReference type="PANTHER" id="PTHR11802">
    <property type="entry name" value="SERINE PROTEASE FAMILY S10 SERINE CARBOXYPEPTIDASE"/>
    <property type="match status" value="1"/>
</dbReference>
<dbReference type="RefSeq" id="WP_184196127.1">
    <property type="nucleotide sequence ID" value="NZ_JACHGW010000002.1"/>
</dbReference>
<dbReference type="Pfam" id="PF00450">
    <property type="entry name" value="Peptidase_S10"/>
    <property type="match status" value="1"/>
</dbReference>
<keyword evidence="3" id="KW-0732">Signal</keyword>
<dbReference type="AlphaFoldDB" id="A0A7W9SQ26"/>
<dbReference type="EMBL" id="JACHGW010000002">
    <property type="protein sequence ID" value="MBB6050691.1"/>
    <property type="molecule type" value="Genomic_DNA"/>
</dbReference>
<dbReference type="SUPFAM" id="SSF53474">
    <property type="entry name" value="alpha/beta-Hydrolases"/>
    <property type="match status" value="1"/>
</dbReference>
<proteinExistence type="predicted"/>
<reference evidence="6 7" key="1">
    <citation type="submission" date="2020-08" db="EMBL/GenBank/DDBJ databases">
        <title>Genomic Encyclopedia of Type Strains, Phase IV (KMG-IV): sequencing the most valuable type-strain genomes for metagenomic binning, comparative biology and taxonomic classification.</title>
        <authorList>
            <person name="Goeker M."/>
        </authorList>
    </citation>
    <scope>NUCLEOTIDE SEQUENCE [LARGE SCALE GENOMIC DNA]</scope>
    <source>
        <strain evidence="6 7">DSM 23562</strain>
    </source>
</reference>
<evidence type="ECO:0000313" key="6">
    <source>
        <dbReference type="EMBL" id="MBB6050691.1"/>
    </source>
</evidence>
<organism evidence="6 7">
    <name type="scientific">Armatimonas rosea</name>
    <dbReference type="NCBI Taxonomy" id="685828"/>
    <lineage>
        <taxon>Bacteria</taxon>
        <taxon>Bacillati</taxon>
        <taxon>Armatimonadota</taxon>
        <taxon>Armatimonadia</taxon>
        <taxon>Armatimonadales</taxon>
        <taxon>Armatimonadaceae</taxon>
        <taxon>Armatimonas</taxon>
    </lineage>
</organism>
<dbReference type="Gene3D" id="3.40.50.1820">
    <property type="entry name" value="alpha/beta hydrolase"/>
    <property type="match status" value="1"/>
</dbReference>
<evidence type="ECO:0000256" key="2">
    <source>
        <dbReference type="ARBA" id="ARBA00022670"/>
    </source>
</evidence>
<evidence type="ECO:0000256" key="5">
    <source>
        <dbReference type="ARBA" id="ARBA00023180"/>
    </source>
</evidence>
<comment type="caution">
    <text evidence="6">The sequence shown here is derived from an EMBL/GenBank/DDBJ whole genome shotgun (WGS) entry which is preliminary data.</text>
</comment>
<evidence type="ECO:0000313" key="7">
    <source>
        <dbReference type="Proteomes" id="UP000520814"/>
    </source>
</evidence>
<sequence>MSDEKKPDEGAKKSEFVEETPVVTQHEVVLGGKTIQYSVTAGRMPLKNAKDEIEAQVFYMAYTKDDDRPAKERPLLISFNGGPGSSSVWLHLGTIGPKRAAQLPDGSLPPPPYAVEDNPHTWLEQFDLVFIDPVGTGFSRAKDDETAKKFWGVQGDIESLGEFIRLFITRNKRWSSPLYMVGESYGTTRGAGLAGYLADKGIALSGLLLISTVLNFQTLRFTPGNDLPFILYLPTYAATAWYHKKLAKIILNKPVEKLIKEVETFAMGEYATALLKGDRLLPKERIKLIATLAKYTGLSETYLDRNDLRIEHWSFCKELLRDRGVTVGRLDSRLTAQQGNEGGAHPDFDPSHAAISPGYTACFNSYVREQLGYESDLEYNILGGLYGKWNWGDGNNFTDTAGALKSALTKNPYMKVFVAQGFYDLATPHAAAEYTFAHMGLPAVRKANFTQCYYPSGHMMYIEEGCLAQLKADVLSWL</sequence>
<gene>
    <name evidence="6" type="ORF">HNQ39_002482</name>
</gene>
<dbReference type="GO" id="GO:0004185">
    <property type="term" value="F:serine-type carboxypeptidase activity"/>
    <property type="evidence" value="ECO:0007669"/>
    <property type="project" value="InterPro"/>
</dbReference>
<dbReference type="PANTHER" id="PTHR11802:SF3">
    <property type="entry name" value="RETINOID-INDUCIBLE SERINE CARBOXYPEPTIDASE"/>
    <property type="match status" value="1"/>
</dbReference>
<dbReference type="GO" id="GO:0006508">
    <property type="term" value="P:proteolysis"/>
    <property type="evidence" value="ECO:0007669"/>
    <property type="project" value="UniProtKB-KW"/>
</dbReference>
<dbReference type="InterPro" id="IPR029058">
    <property type="entry name" value="AB_hydrolase_fold"/>
</dbReference>
<evidence type="ECO:0000256" key="4">
    <source>
        <dbReference type="ARBA" id="ARBA00022801"/>
    </source>
</evidence>
<name>A0A7W9SQ26_ARMRO</name>
<keyword evidence="5" id="KW-0325">Glycoprotein</keyword>
<dbReference type="Proteomes" id="UP000520814">
    <property type="component" value="Unassembled WGS sequence"/>
</dbReference>
<accession>A0A7W9SQ26</accession>
<evidence type="ECO:0000256" key="3">
    <source>
        <dbReference type="ARBA" id="ARBA00022729"/>
    </source>
</evidence>
<dbReference type="InterPro" id="IPR001563">
    <property type="entry name" value="Peptidase_S10"/>
</dbReference>
<keyword evidence="4" id="KW-0378">Hydrolase</keyword>